<reference evidence="5 6" key="1">
    <citation type="submission" date="2020-04" db="EMBL/GenBank/DDBJ databases">
        <title>Genome sequencing of Rosenbergiella species.</title>
        <authorList>
            <person name="Alvarez-Perez S."/>
            <person name="Lievens B."/>
        </authorList>
    </citation>
    <scope>NUCLEOTIDE SEQUENCE [LARGE SCALE GENOMIC DNA]</scope>
    <source>
        <strain evidence="5 6">S61</strain>
    </source>
</reference>
<evidence type="ECO:0000313" key="6">
    <source>
        <dbReference type="Proteomes" id="UP000790096"/>
    </source>
</evidence>
<evidence type="ECO:0000313" key="5">
    <source>
        <dbReference type="EMBL" id="MBT0723640.1"/>
    </source>
</evidence>
<gene>
    <name evidence="5" type="ORF">HH682_04115</name>
</gene>
<keyword evidence="1 2" id="KW-0238">DNA-binding</keyword>
<dbReference type="EMBL" id="JABBFR010000004">
    <property type="protein sequence ID" value="MBT0723640.1"/>
    <property type="molecule type" value="Genomic_DNA"/>
</dbReference>
<organism evidence="5 6">
    <name type="scientific">Rosenbergiella gaditana</name>
    <dbReference type="NCBI Taxonomy" id="2726987"/>
    <lineage>
        <taxon>Bacteria</taxon>
        <taxon>Pseudomonadati</taxon>
        <taxon>Pseudomonadota</taxon>
        <taxon>Gammaproteobacteria</taxon>
        <taxon>Enterobacterales</taxon>
        <taxon>Erwiniaceae</taxon>
        <taxon>Rosenbergiella</taxon>
    </lineage>
</organism>
<protein>
    <recommendedName>
        <fullName evidence="2 3">Single-stranded DNA-binding protein</fullName>
    </recommendedName>
</protein>
<feature type="compositionally biased region" description="Polar residues" evidence="4">
    <location>
        <begin position="111"/>
        <end position="124"/>
    </location>
</feature>
<dbReference type="InterPro" id="IPR000424">
    <property type="entry name" value="Primosome_PriB/ssb"/>
</dbReference>
<dbReference type="Gene3D" id="2.40.50.140">
    <property type="entry name" value="Nucleic acid-binding proteins"/>
    <property type="match status" value="1"/>
</dbReference>
<evidence type="ECO:0000256" key="4">
    <source>
        <dbReference type="SAM" id="MobiDB-lite"/>
    </source>
</evidence>
<proteinExistence type="predicted"/>
<dbReference type="InterPro" id="IPR011344">
    <property type="entry name" value="ssDNA-bd"/>
</dbReference>
<dbReference type="PIRSF" id="PIRSF002070">
    <property type="entry name" value="SSB"/>
    <property type="match status" value="1"/>
</dbReference>
<feature type="region of interest" description="Disordered" evidence="4">
    <location>
        <begin position="103"/>
        <end position="139"/>
    </location>
</feature>
<evidence type="ECO:0000256" key="2">
    <source>
        <dbReference type="PIRNR" id="PIRNR002070"/>
    </source>
</evidence>
<dbReference type="InterPro" id="IPR012340">
    <property type="entry name" value="NA-bd_OB-fold"/>
</dbReference>
<sequence length="139" mass="14981">MTAQISAHGRIVAEVTTRTTANGKEMAMARLAVNLPCNNADEGQTTYWLGIVAFGKQAEALAKHSKGDMISVSGNMQLNQWTGQDGVKKEQAQVIADSVISAKTVRPSGKKATSNPATKPQSNVPPEYENYPFNDEPEF</sequence>
<dbReference type="RefSeq" id="WP_214236357.1">
    <property type="nucleotide sequence ID" value="NZ_JABBFR010000004.1"/>
</dbReference>
<name>A0ABS5SU55_9GAMM</name>
<dbReference type="PROSITE" id="PS50935">
    <property type="entry name" value="SSB"/>
    <property type="match status" value="1"/>
</dbReference>
<dbReference type="Pfam" id="PF00436">
    <property type="entry name" value="SSB"/>
    <property type="match status" value="1"/>
</dbReference>
<dbReference type="NCBIfam" id="TIGR00621">
    <property type="entry name" value="ssb"/>
    <property type="match status" value="1"/>
</dbReference>
<dbReference type="SUPFAM" id="SSF50249">
    <property type="entry name" value="Nucleic acid-binding proteins"/>
    <property type="match status" value="1"/>
</dbReference>
<evidence type="ECO:0000256" key="3">
    <source>
        <dbReference type="RuleBase" id="RU000524"/>
    </source>
</evidence>
<evidence type="ECO:0000256" key="1">
    <source>
        <dbReference type="ARBA" id="ARBA00023125"/>
    </source>
</evidence>
<comment type="caution">
    <text evidence="5">The sequence shown here is derived from an EMBL/GenBank/DDBJ whole genome shotgun (WGS) entry which is preliminary data.</text>
</comment>
<dbReference type="Proteomes" id="UP000790096">
    <property type="component" value="Unassembled WGS sequence"/>
</dbReference>
<dbReference type="GO" id="GO:0003677">
    <property type="term" value="F:DNA binding"/>
    <property type="evidence" value="ECO:0007669"/>
    <property type="project" value="UniProtKB-KW"/>
</dbReference>
<keyword evidence="6" id="KW-1185">Reference proteome</keyword>
<accession>A0ABS5SU55</accession>
<dbReference type="CDD" id="cd04496">
    <property type="entry name" value="SSB_OBF"/>
    <property type="match status" value="1"/>
</dbReference>